<protein>
    <submittedName>
        <fullName evidence="6">Uncharacterized protein MAL13P1.304-like</fullName>
    </submittedName>
</protein>
<dbReference type="PROSITE" id="PS00028">
    <property type="entry name" value="ZINC_FINGER_C2H2_1"/>
    <property type="match status" value="1"/>
</dbReference>
<reference evidence="6" key="1">
    <citation type="submission" date="2025-08" db="UniProtKB">
        <authorList>
            <consortium name="RefSeq"/>
        </authorList>
    </citation>
    <scope>IDENTIFICATION</scope>
</reference>
<dbReference type="Pfam" id="PF07776">
    <property type="entry name" value="zf-AD"/>
    <property type="match status" value="1"/>
</dbReference>
<feature type="compositionally biased region" description="Basic and acidic residues" evidence="3">
    <location>
        <begin position="620"/>
        <end position="695"/>
    </location>
</feature>
<dbReference type="GO" id="GO:0008270">
    <property type="term" value="F:zinc ion binding"/>
    <property type="evidence" value="ECO:0007669"/>
    <property type="project" value="UniProtKB-UniRule"/>
</dbReference>
<dbReference type="KEGG" id="pxu:106114564"/>
<feature type="binding site" evidence="2">
    <location>
        <position position="21"/>
    </location>
    <ligand>
        <name>Zn(2+)</name>
        <dbReference type="ChEBI" id="CHEBI:29105"/>
    </ligand>
</feature>
<gene>
    <name evidence="6" type="primary">LOC106114564</name>
</gene>
<name>A0AAJ6Z1L0_PAPXU</name>
<dbReference type="GeneID" id="106114564"/>
<feature type="region of interest" description="Disordered" evidence="3">
    <location>
        <begin position="134"/>
        <end position="215"/>
    </location>
</feature>
<evidence type="ECO:0000313" key="6">
    <source>
        <dbReference type="RefSeq" id="XP_013163280.1"/>
    </source>
</evidence>
<organism evidence="6">
    <name type="scientific">Papilio xuthus</name>
    <name type="common">Asian swallowtail butterfly</name>
    <dbReference type="NCBI Taxonomy" id="66420"/>
    <lineage>
        <taxon>Eukaryota</taxon>
        <taxon>Metazoa</taxon>
        <taxon>Ecdysozoa</taxon>
        <taxon>Arthropoda</taxon>
        <taxon>Hexapoda</taxon>
        <taxon>Insecta</taxon>
        <taxon>Pterygota</taxon>
        <taxon>Neoptera</taxon>
        <taxon>Endopterygota</taxon>
        <taxon>Lepidoptera</taxon>
        <taxon>Glossata</taxon>
        <taxon>Ditrysia</taxon>
        <taxon>Papilionoidea</taxon>
        <taxon>Papilionidae</taxon>
        <taxon>Papilioninae</taxon>
        <taxon>Papilio</taxon>
    </lineage>
</organism>
<feature type="binding site" evidence="2">
    <location>
        <position position="72"/>
    </location>
    <ligand>
        <name>Zn(2+)</name>
        <dbReference type="ChEBI" id="CHEBI:29105"/>
    </ligand>
</feature>
<dbReference type="AlphaFoldDB" id="A0AAJ6Z1L0"/>
<feature type="compositionally biased region" description="Basic and acidic residues" evidence="3">
    <location>
        <begin position="235"/>
        <end position="250"/>
    </location>
</feature>
<feature type="domain" description="ZAD" evidence="5">
    <location>
        <begin position="19"/>
        <end position="96"/>
    </location>
</feature>
<feature type="compositionally biased region" description="Polar residues" evidence="3">
    <location>
        <begin position="177"/>
        <end position="191"/>
    </location>
</feature>
<evidence type="ECO:0000259" key="5">
    <source>
        <dbReference type="PROSITE" id="PS51915"/>
    </source>
</evidence>
<dbReference type="InterPro" id="IPR012934">
    <property type="entry name" value="Znf_AD"/>
</dbReference>
<feature type="compositionally biased region" description="Basic and acidic residues" evidence="3">
    <location>
        <begin position="193"/>
        <end position="215"/>
    </location>
</feature>
<feature type="compositionally biased region" description="Low complexity" evidence="3">
    <location>
        <begin position="253"/>
        <end position="266"/>
    </location>
</feature>
<dbReference type="RefSeq" id="XP_013163280.1">
    <property type="nucleotide sequence ID" value="XM_013307826.1"/>
</dbReference>
<dbReference type="SUPFAM" id="SSF57716">
    <property type="entry name" value="Glucocorticoid receptor-like (DNA-binding domain)"/>
    <property type="match status" value="1"/>
</dbReference>
<evidence type="ECO:0000256" key="2">
    <source>
        <dbReference type="PROSITE-ProRule" id="PRU01263"/>
    </source>
</evidence>
<dbReference type="SMART" id="SM00868">
    <property type="entry name" value="zf-AD"/>
    <property type="match status" value="1"/>
</dbReference>
<dbReference type="Gene3D" id="3.40.1800.20">
    <property type="match status" value="1"/>
</dbReference>
<keyword evidence="2" id="KW-0862">Zinc</keyword>
<dbReference type="GO" id="GO:0005634">
    <property type="term" value="C:nucleus"/>
    <property type="evidence" value="ECO:0007669"/>
    <property type="project" value="InterPro"/>
</dbReference>
<keyword evidence="1" id="KW-0863">Zinc-finger</keyword>
<feature type="region of interest" description="Disordered" evidence="3">
    <location>
        <begin position="560"/>
        <end position="706"/>
    </location>
</feature>
<dbReference type="InterPro" id="IPR013087">
    <property type="entry name" value="Znf_C2H2_type"/>
</dbReference>
<feature type="region of interest" description="Disordered" evidence="3">
    <location>
        <begin position="311"/>
        <end position="349"/>
    </location>
</feature>
<feature type="domain" description="C2H2-type" evidence="4">
    <location>
        <begin position="287"/>
        <end position="314"/>
    </location>
</feature>
<evidence type="ECO:0000256" key="1">
    <source>
        <dbReference type="PROSITE-ProRule" id="PRU00042"/>
    </source>
</evidence>
<feature type="region of interest" description="Disordered" evidence="3">
    <location>
        <begin position="229"/>
        <end position="285"/>
    </location>
</feature>
<dbReference type="PROSITE" id="PS50157">
    <property type="entry name" value="ZINC_FINGER_C2H2_2"/>
    <property type="match status" value="1"/>
</dbReference>
<dbReference type="Proteomes" id="UP000694872">
    <property type="component" value="Unplaced"/>
</dbReference>
<evidence type="ECO:0000259" key="4">
    <source>
        <dbReference type="PROSITE" id="PS50157"/>
    </source>
</evidence>
<evidence type="ECO:0000256" key="3">
    <source>
        <dbReference type="SAM" id="MobiDB-lite"/>
    </source>
</evidence>
<feature type="binding site" evidence="2">
    <location>
        <position position="69"/>
    </location>
    <ligand>
        <name>Zn(2+)</name>
        <dbReference type="ChEBI" id="CHEBI:29105"/>
    </ligand>
</feature>
<feature type="compositionally biased region" description="Basic and acidic residues" evidence="3">
    <location>
        <begin position="340"/>
        <end position="349"/>
    </location>
</feature>
<accession>A0AAJ6Z1L0</accession>
<dbReference type="PROSITE" id="PS51915">
    <property type="entry name" value="ZAD"/>
    <property type="match status" value="1"/>
</dbReference>
<keyword evidence="2" id="KW-0479">Metal-binding</keyword>
<feature type="compositionally biased region" description="Basic and acidic residues" evidence="3">
    <location>
        <begin position="143"/>
        <end position="157"/>
    </location>
</feature>
<feature type="binding site" evidence="2">
    <location>
        <position position="24"/>
    </location>
    <ligand>
        <name>Zn(2+)</name>
        <dbReference type="ChEBI" id="CHEBI:29105"/>
    </ligand>
</feature>
<feature type="compositionally biased region" description="Basic and acidic residues" evidence="3">
    <location>
        <begin position="561"/>
        <end position="611"/>
    </location>
</feature>
<sequence length="746" mass="85732">MSRFRISKIEEKIAYEIFRSCRLCGAGAGYKMPIVQNVDLDGDVPLTQKIRECVQIEVHQEDKMPPLICELCVDKVNDFYEFSEMCKQTNMKTRLRLGLPPQTMPRGAPNADDCILGVTETIFSTEDSNESIVKHKQVKLSKSKKETSDKVKMKSSENNRNSRSIKLSPEDSRRATRGSTSSPTNILTLRNRNSKDQKNVDQNKKKSSEPLKSILKKEKIKEEDILVTPKSKRGRERELRNDLPVKRVKIEVSPSTSRSTRTSKSPTRSRTRSPPKTSTRSPDTDDLVCKVCKRTFLAKCAFVNHMKVHQNDIKNSRNKRSPPVPETKSKDRREKVHARGKNDTKHKETHNCPCGREYLAMKNLRRHQMTCKGKKQDLSIDPLLMSKIRPLQIRVARCDPILNKKYSISEVPQVFGLDKNCTYPYLRIKTEPNTGRDAMVRIEDEIKDVLYEADYIHWDSDTSTDEENETFIKKRKVSSLSTLCLKTIFSPRYLGRVRRKRRKVKTEIMTENLDQNQDIFDDVDSFDDVHDLERINDSSFDQLFGNDFKKIASDVEDNDKEDIVNKEGNSSKEDNNLKENVNSDKDVIKENNDNEISKEENCDKEISKENSDMEISGENSNKEISGENSDKEISGKNSDKEISGENSDKEISGKNSDKEISGENSDKEISKENSDNEISKEENSDKEVSLKKEENENGDYLVNGRKNYEENVLDDQRLMDELDAQIGEDIMEKHLSLDDFSEVEEF</sequence>
<proteinExistence type="predicted"/>